<evidence type="ECO:0000313" key="4">
    <source>
        <dbReference type="Proteomes" id="UP000256328"/>
    </source>
</evidence>
<evidence type="ECO:0000256" key="2">
    <source>
        <dbReference type="SAM" id="Phobius"/>
    </source>
</evidence>
<keyword evidence="4" id="KW-1185">Reference proteome</keyword>
<keyword evidence="2" id="KW-0812">Transmembrane</keyword>
<evidence type="ECO:0000313" key="3">
    <source>
        <dbReference type="EMBL" id="RDW74021.1"/>
    </source>
</evidence>
<sequence>MANTVSVPLSSNETSSVEASIHVPLLDFAQSLSFSSSITRQPPSIGNSIGASDGSVPENGSDKTSANQEPRKVALEKNRGPGLWRYLIHLFPLLMTAGILSLSFGNIYWTDIGGKSQNSILNLLQFVAKLHEVLINASLSSIVLHRIRQGMISSTGIPLGFATSGYQVSSVDYITSKQFWGALLGDHWRLARNLIPTGLLILIAFMLTTVVGPASAIAMIPKLDWWPTDMPVRVFTNTTFDAMWPQYLSGARLDGTNCYNDTEFDKIDTSCPGYGFTYINAYARSYRRFGNLPNITTAMEGNVIRYISSTSPSILNKSVTSSVAVQQSRVLGFLWEHALAKKLSIANASRPSIDMSLGERSIKKPVVQVQCSAYYHPNTAIDMNFPHDQLTTSPLDKESDTTWPIPGDLQFPTLAQTSEASGHGWNAFRWVNLSSYRNGPSLAGVFTLTTEDSPYEAVVFPCTVDARWAPVDMWLDPWVDLFIRQNTSDPNSTVPHLTAQDQIFMDDGWALALSNDTINNKSENGRPGRQSIPRLVADLGKEISNNHWVLSAGPPEYYPWTLSVILGMYVTDAIARASPNVTTFVYQANSSGEETVSLLRSTNIPFKHPKTSEQAAKNPRLTEYTLKANRYGYGWSMKSLTIRFAAAALLSHAVMAMVHIFFSLHDQWICTAWETMGALLVLAINSPSSDKLLGTSVRVGKMRTWKELVRAREGRDGHLQLSLVEEGNRILPEKKYL</sequence>
<dbReference type="OrthoDB" id="5342924at2759"/>
<dbReference type="AlphaFoldDB" id="A0A3D8RJJ7"/>
<keyword evidence="2" id="KW-1133">Transmembrane helix</keyword>
<name>A0A3D8RJJ7_9HELO</name>
<dbReference type="EMBL" id="PDLN01000010">
    <property type="protein sequence ID" value="RDW74021.1"/>
    <property type="molecule type" value="Genomic_DNA"/>
</dbReference>
<feature type="transmembrane region" description="Helical" evidence="2">
    <location>
        <begin position="194"/>
        <end position="220"/>
    </location>
</feature>
<comment type="caution">
    <text evidence="3">The sequence shown here is derived from an EMBL/GenBank/DDBJ whole genome shotgun (WGS) entry which is preliminary data.</text>
</comment>
<feature type="transmembrane region" description="Helical" evidence="2">
    <location>
        <begin position="86"/>
        <end position="109"/>
    </location>
</feature>
<accession>A0A3D8RJJ7</accession>
<keyword evidence="2" id="KW-0472">Membrane</keyword>
<feature type="region of interest" description="Disordered" evidence="1">
    <location>
        <begin position="46"/>
        <end position="73"/>
    </location>
</feature>
<evidence type="ECO:0000256" key="1">
    <source>
        <dbReference type="SAM" id="MobiDB-lite"/>
    </source>
</evidence>
<protein>
    <submittedName>
        <fullName evidence="3">Uncharacterized protein</fullName>
    </submittedName>
</protein>
<organism evidence="3 4">
    <name type="scientific">Coleophoma crateriformis</name>
    <dbReference type="NCBI Taxonomy" id="565419"/>
    <lineage>
        <taxon>Eukaryota</taxon>
        <taxon>Fungi</taxon>
        <taxon>Dikarya</taxon>
        <taxon>Ascomycota</taxon>
        <taxon>Pezizomycotina</taxon>
        <taxon>Leotiomycetes</taxon>
        <taxon>Helotiales</taxon>
        <taxon>Dermateaceae</taxon>
        <taxon>Coleophoma</taxon>
    </lineage>
</organism>
<reference evidence="3 4" key="1">
    <citation type="journal article" date="2018" name="IMA Fungus">
        <title>IMA Genome-F 9: Draft genome sequence of Annulohypoxylon stygium, Aspergillus mulundensis, Berkeleyomyces basicola (syn. Thielaviopsis basicola), Ceratocystis smalleyi, two Cercospora beticola strains, Coleophoma cylindrospora, Fusarium fracticaudum, Phialophora cf. hyalina, and Morchella septimelata.</title>
        <authorList>
            <person name="Wingfield B.D."/>
            <person name="Bills G.F."/>
            <person name="Dong Y."/>
            <person name="Huang W."/>
            <person name="Nel W.J."/>
            <person name="Swalarsk-Parry B.S."/>
            <person name="Vaghefi N."/>
            <person name="Wilken P.M."/>
            <person name="An Z."/>
            <person name="de Beer Z.W."/>
            <person name="De Vos L."/>
            <person name="Chen L."/>
            <person name="Duong T.A."/>
            <person name="Gao Y."/>
            <person name="Hammerbacher A."/>
            <person name="Kikkert J.R."/>
            <person name="Li Y."/>
            <person name="Li H."/>
            <person name="Li K."/>
            <person name="Li Q."/>
            <person name="Liu X."/>
            <person name="Ma X."/>
            <person name="Naidoo K."/>
            <person name="Pethybridge S.J."/>
            <person name="Sun J."/>
            <person name="Steenkamp E.T."/>
            <person name="van der Nest M.A."/>
            <person name="van Wyk S."/>
            <person name="Wingfield M.J."/>
            <person name="Xiong C."/>
            <person name="Yue Q."/>
            <person name="Zhang X."/>
        </authorList>
    </citation>
    <scope>NUCLEOTIDE SEQUENCE [LARGE SCALE GENOMIC DNA]</scope>
    <source>
        <strain evidence="3 4">BP5796</strain>
    </source>
</reference>
<dbReference type="Proteomes" id="UP000256328">
    <property type="component" value="Unassembled WGS sequence"/>
</dbReference>
<gene>
    <name evidence="3" type="ORF">BP5796_07463</name>
</gene>
<proteinExistence type="predicted"/>